<dbReference type="Proteomes" id="UP000029227">
    <property type="component" value="Unassembled WGS sequence"/>
</dbReference>
<dbReference type="Pfam" id="PF00226">
    <property type="entry name" value="DnaJ"/>
    <property type="match status" value="1"/>
</dbReference>
<evidence type="ECO:0000259" key="2">
    <source>
        <dbReference type="Pfam" id="PF00226"/>
    </source>
</evidence>
<comment type="caution">
    <text evidence="3">The sequence shown here is derived from an EMBL/GenBank/DDBJ whole genome shotgun (WGS) entry which is preliminary data.</text>
</comment>
<dbReference type="AlphaFoldDB" id="A0A090R701"/>
<evidence type="ECO:0000256" key="1">
    <source>
        <dbReference type="ARBA" id="ARBA00023186"/>
    </source>
</evidence>
<accession>A0A090R701</accession>
<dbReference type="Gene3D" id="1.10.287.110">
    <property type="entry name" value="DnaJ domain"/>
    <property type="match status" value="1"/>
</dbReference>
<name>A0A090R701_9GAMM</name>
<gene>
    <name evidence="3" type="ORF">JCM19237_6296</name>
</gene>
<dbReference type="CDD" id="cd06257">
    <property type="entry name" value="DnaJ"/>
    <property type="match status" value="1"/>
</dbReference>
<protein>
    <recommendedName>
        <fullName evidence="2">J domain-containing protein</fullName>
    </recommendedName>
</protein>
<reference evidence="3 4" key="1">
    <citation type="journal article" date="2014" name="Genome Announc.">
        <title>Draft Genome Sequences of Two Vibrionaceae Species, Vibrio ponticus C121 and Photobacterium aphoticum C119, Isolated as Coral Reef Microbiota.</title>
        <authorList>
            <person name="Al-saari N."/>
            <person name="Meirelles P.M."/>
            <person name="Mino S."/>
            <person name="Suda W."/>
            <person name="Oshima K."/>
            <person name="Hattori M."/>
            <person name="Ohkuma M."/>
            <person name="Thompson F.L."/>
            <person name="Gomez-Gil B."/>
            <person name="Sawabe T."/>
            <person name="Sawabe T."/>
        </authorList>
    </citation>
    <scope>NUCLEOTIDE SEQUENCE [LARGE SCALE GENOMIC DNA]</scope>
    <source>
        <strain evidence="3 4">JCM 19237</strain>
    </source>
</reference>
<dbReference type="eggNOG" id="COG2214">
    <property type="taxonomic scope" value="Bacteria"/>
</dbReference>
<dbReference type="SUPFAM" id="SSF46565">
    <property type="entry name" value="Chaperone J-domain"/>
    <property type="match status" value="1"/>
</dbReference>
<dbReference type="InterPro" id="IPR001623">
    <property type="entry name" value="DnaJ_domain"/>
</dbReference>
<keyword evidence="1" id="KW-0143">Chaperone</keyword>
<organism evidence="3 4">
    <name type="scientific">Photobacterium aphoticum</name>
    <dbReference type="NCBI Taxonomy" id="754436"/>
    <lineage>
        <taxon>Bacteria</taxon>
        <taxon>Pseudomonadati</taxon>
        <taxon>Pseudomonadota</taxon>
        <taxon>Gammaproteobacteria</taxon>
        <taxon>Vibrionales</taxon>
        <taxon>Vibrionaceae</taxon>
        <taxon>Photobacterium</taxon>
    </lineage>
</organism>
<evidence type="ECO:0000313" key="3">
    <source>
        <dbReference type="EMBL" id="GAL03402.1"/>
    </source>
</evidence>
<proteinExistence type="predicted"/>
<dbReference type="InterPro" id="IPR036869">
    <property type="entry name" value="J_dom_sf"/>
</dbReference>
<dbReference type="STRING" id="754436.JCM19237_6296"/>
<dbReference type="EMBL" id="BBMN01000002">
    <property type="protein sequence ID" value="GAL03402.1"/>
    <property type="molecule type" value="Genomic_DNA"/>
</dbReference>
<feature type="domain" description="J" evidence="2">
    <location>
        <begin position="4"/>
        <end position="35"/>
    </location>
</feature>
<evidence type="ECO:0000313" key="4">
    <source>
        <dbReference type="Proteomes" id="UP000029227"/>
    </source>
</evidence>
<sequence length="39" mass="4433">MTTFHDILGTDNQTPTADIKRRYKLLSSRCHPDKDGTKA</sequence>